<evidence type="ECO:0000259" key="7">
    <source>
        <dbReference type="PROSITE" id="PS50109"/>
    </source>
</evidence>
<evidence type="ECO:0000256" key="1">
    <source>
        <dbReference type="ARBA" id="ARBA00000085"/>
    </source>
</evidence>
<evidence type="ECO:0000256" key="2">
    <source>
        <dbReference type="ARBA" id="ARBA00012438"/>
    </source>
</evidence>
<accession>A0A4R9LZR5</accession>
<proteinExistence type="predicted"/>
<dbReference type="EMBL" id="RQHW01000033">
    <property type="protein sequence ID" value="TGN19262.1"/>
    <property type="molecule type" value="Genomic_DNA"/>
</dbReference>
<keyword evidence="5" id="KW-0418">Kinase</keyword>
<dbReference type="InterPro" id="IPR050351">
    <property type="entry name" value="BphY/WalK/GraS-like"/>
</dbReference>
<comment type="catalytic activity">
    <reaction evidence="1">
        <text>ATP + protein L-histidine = ADP + protein N-phospho-L-histidine.</text>
        <dbReference type="EC" id="2.7.13.3"/>
    </reaction>
</comment>
<keyword evidence="8" id="KW-0547">Nucleotide-binding</keyword>
<dbReference type="InterPro" id="IPR005467">
    <property type="entry name" value="His_kinase_dom"/>
</dbReference>
<dbReference type="RefSeq" id="WP_135760446.1">
    <property type="nucleotide sequence ID" value="NZ_RQHW01000033.1"/>
</dbReference>
<keyword evidence="6" id="KW-0902">Two-component regulatory system</keyword>
<dbReference type="PROSITE" id="PS50109">
    <property type="entry name" value="HIS_KIN"/>
    <property type="match status" value="1"/>
</dbReference>
<dbReference type="OrthoDB" id="315561at2"/>
<evidence type="ECO:0000313" key="8">
    <source>
        <dbReference type="EMBL" id="TGN19262.1"/>
    </source>
</evidence>
<dbReference type="SUPFAM" id="SSF55874">
    <property type="entry name" value="ATPase domain of HSP90 chaperone/DNA topoisomerase II/histidine kinase"/>
    <property type="match status" value="1"/>
</dbReference>
<evidence type="ECO:0000256" key="5">
    <source>
        <dbReference type="ARBA" id="ARBA00022777"/>
    </source>
</evidence>
<dbReference type="InterPro" id="IPR003594">
    <property type="entry name" value="HATPase_dom"/>
</dbReference>
<evidence type="ECO:0000256" key="6">
    <source>
        <dbReference type="ARBA" id="ARBA00023012"/>
    </source>
</evidence>
<dbReference type="GO" id="GO:0005886">
    <property type="term" value="C:plasma membrane"/>
    <property type="evidence" value="ECO:0007669"/>
    <property type="project" value="TreeGrafter"/>
</dbReference>
<reference evidence="8" key="1">
    <citation type="journal article" date="2019" name="PLoS Negl. Trop. Dis.">
        <title>Revisiting the worldwide diversity of Leptospira species in the environment.</title>
        <authorList>
            <person name="Vincent A.T."/>
            <person name="Schiettekatte O."/>
            <person name="Bourhy P."/>
            <person name="Veyrier F.J."/>
            <person name="Picardeau M."/>
        </authorList>
    </citation>
    <scope>NUCLEOTIDE SEQUENCE [LARGE SCALE GENOMIC DNA]</scope>
    <source>
        <strain evidence="8">201300427</strain>
    </source>
</reference>
<evidence type="ECO:0000313" key="9">
    <source>
        <dbReference type="Proteomes" id="UP000298058"/>
    </source>
</evidence>
<dbReference type="PANTHER" id="PTHR45453">
    <property type="entry name" value="PHOSPHATE REGULON SENSOR PROTEIN PHOR"/>
    <property type="match status" value="1"/>
</dbReference>
<dbReference type="GO" id="GO:0005524">
    <property type="term" value="F:ATP binding"/>
    <property type="evidence" value="ECO:0007669"/>
    <property type="project" value="UniProtKB-KW"/>
</dbReference>
<keyword evidence="3" id="KW-0597">Phosphoprotein</keyword>
<dbReference type="InterPro" id="IPR036890">
    <property type="entry name" value="HATPase_C_sf"/>
</dbReference>
<dbReference type="EC" id="2.7.13.3" evidence="2"/>
<sequence length="445" mass="51258">MISTYKFSPLPNVENFYGSAFFQNLGVIFSSIPNSNFAVLDSELNFKSIGGEQFSLIFKEENQIRDISTLQNYLGTSEIDFETFRSAWNGESFVKEMRNENKILSVKITSVRLSLEKTPLRSSLVEQQFLLFSVVESFDSSHREKIESELFQKQSQVIGHEENLYKEIIEIFNWRKEIHGKGNHKLWLHKALPNLNTCLMQGAGLGVLTTSLGSMIRKSVKKEKHVEIPLNHFNLIEENFRSTKKLIKTLASAQLIFEDSSTPEDIVSLQNLKSIVEEEKNFLSRMLAIKQQTILVSALNDSAFAQISIHEKNFRSVIRELFTNAMKYSPERSSIIVLFLKNQTHFILKVINSTNDPHIHNLDFKHSEENILFEPFYRLNRAVDERYDEEEFGLGLGLSVVRKILEDMKGNIHISLLPSNLFNQGNEVCMSLEFLIHTKEATHER</sequence>
<dbReference type="AlphaFoldDB" id="A0A4R9LZR5"/>
<comment type="caution">
    <text evidence="8">The sequence shown here is derived from an EMBL/GenBank/DDBJ whole genome shotgun (WGS) entry which is preliminary data.</text>
</comment>
<evidence type="ECO:0000256" key="3">
    <source>
        <dbReference type="ARBA" id="ARBA00022553"/>
    </source>
</evidence>
<evidence type="ECO:0000256" key="4">
    <source>
        <dbReference type="ARBA" id="ARBA00022679"/>
    </source>
</evidence>
<dbReference type="Proteomes" id="UP000298058">
    <property type="component" value="Unassembled WGS sequence"/>
</dbReference>
<dbReference type="Pfam" id="PF02518">
    <property type="entry name" value="HATPase_c"/>
    <property type="match status" value="1"/>
</dbReference>
<dbReference type="GO" id="GO:0000155">
    <property type="term" value="F:phosphorelay sensor kinase activity"/>
    <property type="evidence" value="ECO:0007669"/>
    <property type="project" value="TreeGrafter"/>
</dbReference>
<feature type="domain" description="Histidine kinase" evidence="7">
    <location>
        <begin position="314"/>
        <end position="436"/>
    </location>
</feature>
<keyword evidence="8" id="KW-0067">ATP-binding</keyword>
<dbReference type="GO" id="GO:0004721">
    <property type="term" value="F:phosphoprotein phosphatase activity"/>
    <property type="evidence" value="ECO:0007669"/>
    <property type="project" value="TreeGrafter"/>
</dbReference>
<dbReference type="GO" id="GO:0016036">
    <property type="term" value="P:cellular response to phosphate starvation"/>
    <property type="evidence" value="ECO:0007669"/>
    <property type="project" value="TreeGrafter"/>
</dbReference>
<keyword evidence="4" id="KW-0808">Transferase</keyword>
<dbReference type="Gene3D" id="3.30.565.10">
    <property type="entry name" value="Histidine kinase-like ATPase, C-terminal domain"/>
    <property type="match status" value="1"/>
</dbReference>
<dbReference type="PANTHER" id="PTHR45453:SF1">
    <property type="entry name" value="PHOSPHATE REGULON SENSOR PROTEIN PHOR"/>
    <property type="match status" value="1"/>
</dbReference>
<keyword evidence="9" id="KW-1185">Reference proteome</keyword>
<dbReference type="SMART" id="SM00387">
    <property type="entry name" value="HATPase_c"/>
    <property type="match status" value="1"/>
</dbReference>
<organism evidence="8 9">
    <name type="scientific">Leptospira idonii</name>
    <dbReference type="NCBI Taxonomy" id="1193500"/>
    <lineage>
        <taxon>Bacteria</taxon>
        <taxon>Pseudomonadati</taxon>
        <taxon>Spirochaetota</taxon>
        <taxon>Spirochaetia</taxon>
        <taxon>Leptospirales</taxon>
        <taxon>Leptospiraceae</taxon>
        <taxon>Leptospira</taxon>
    </lineage>
</organism>
<gene>
    <name evidence="8" type="ORF">EHS15_10130</name>
</gene>
<name>A0A4R9LZR5_9LEPT</name>
<protein>
    <recommendedName>
        <fullName evidence="2">histidine kinase</fullName>
        <ecNumber evidence="2">2.7.13.3</ecNumber>
    </recommendedName>
</protein>